<dbReference type="Gene3D" id="3.40.50.2300">
    <property type="match status" value="1"/>
</dbReference>
<organism evidence="5 6">
    <name type="scientific">Streptomyces lunaelactis</name>
    <dbReference type="NCBI Taxonomy" id="1535768"/>
    <lineage>
        <taxon>Bacteria</taxon>
        <taxon>Bacillati</taxon>
        <taxon>Actinomycetota</taxon>
        <taxon>Actinomycetes</taxon>
        <taxon>Kitasatosporales</taxon>
        <taxon>Streptomycetaceae</taxon>
        <taxon>Streptomyces</taxon>
    </lineage>
</organism>
<feature type="domain" description="Response regulatory" evidence="4">
    <location>
        <begin position="58"/>
        <end position="175"/>
    </location>
</feature>
<dbReference type="Pfam" id="PF00072">
    <property type="entry name" value="Response_reg"/>
    <property type="match status" value="1"/>
</dbReference>
<dbReference type="InterPro" id="IPR011006">
    <property type="entry name" value="CheY-like_superfamily"/>
</dbReference>
<feature type="compositionally biased region" description="Basic and acidic residues" evidence="3">
    <location>
        <begin position="222"/>
        <end position="231"/>
    </location>
</feature>
<evidence type="ECO:0000259" key="4">
    <source>
        <dbReference type="PROSITE" id="PS50110"/>
    </source>
</evidence>
<dbReference type="Proteomes" id="UP000244201">
    <property type="component" value="Chromosome"/>
</dbReference>
<dbReference type="InterPro" id="IPR001789">
    <property type="entry name" value="Sig_transdc_resp-reg_receiver"/>
</dbReference>
<proteinExistence type="predicted"/>
<gene>
    <name evidence="5" type="ORF">SLUN_36225</name>
</gene>
<feature type="region of interest" description="Disordered" evidence="3">
    <location>
        <begin position="195"/>
        <end position="231"/>
    </location>
</feature>
<feature type="modified residue" description="4-aspartylphosphate" evidence="2">
    <location>
        <position position="107"/>
    </location>
</feature>
<accession>A0A2R4TCF8</accession>
<dbReference type="PANTHER" id="PTHR44591">
    <property type="entry name" value="STRESS RESPONSE REGULATOR PROTEIN 1"/>
    <property type="match status" value="1"/>
</dbReference>
<evidence type="ECO:0000313" key="6">
    <source>
        <dbReference type="Proteomes" id="UP000244201"/>
    </source>
</evidence>
<dbReference type="PANTHER" id="PTHR44591:SF3">
    <property type="entry name" value="RESPONSE REGULATORY DOMAIN-CONTAINING PROTEIN"/>
    <property type="match status" value="1"/>
</dbReference>
<dbReference type="PROSITE" id="PS50110">
    <property type="entry name" value="RESPONSE_REGULATORY"/>
    <property type="match status" value="1"/>
</dbReference>
<name>A0A2R4TCF8_9ACTN</name>
<evidence type="ECO:0000313" key="5">
    <source>
        <dbReference type="EMBL" id="AVZ76820.1"/>
    </source>
</evidence>
<feature type="compositionally biased region" description="Basic and acidic residues" evidence="3">
    <location>
        <begin position="204"/>
        <end position="213"/>
    </location>
</feature>
<dbReference type="KEGG" id="slk:SLUN_36225"/>
<dbReference type="GO" id="GO:0000160">
    <property type="term" value="P:phosphorelay signal transduction system"/>
    <property type="evidence" value="ECO:0007669"/>
    <property type="project" value="InterPro"/>
</dbReference>
<evidence type="ECO:0000256" key="1">
    <source>
        <dbReference type="ARBA" id="ARBA00022553"/>
    </source>
</evidence>
<dbReference type="SMART" id="SM00448">
    <property type="entry name" value="REC"/>
    <property type="match status" value="1"/>
</dbReference>
<feature type="region of interest" description="Disordered" evidence="3">
    <location>
        <begin position="1"/>
        <end position="34"/>
    </location>
</feature>
<dbReference type="InterPro" id="IPR050595">
    <property type="entry name" value="Bact_response_regulator"/>
</dbReference>
<sequence length="231" mass="25384">MSEPRASHRPRLHTARTPEAPREPEDTGTGQPLPQHAAYADVADCRGRHYGDAGCALKILVVDDREDNLFAIESLLRPVGRPVVRAHSGDEALKTVLRGGIAVIILDVVMPRMDGLEVLAYLKRLDHTRNLPVVLMTGLGRDDDLAARAYDLGVSDFLVKPVDPWVVRTKVRALADLYIENQSLREQLHALTERRTGTGTSTAHHPDLVEARVPRRPGGSTDHARSVRGAD</sequence>
<evidence type="ECO:0000256" key="2">
    <source>
        <dbReference type="PROSITE-ProRule" id="PRU00169"/>
    </source>
</evidence>
<protein>
    <recommendedName>
        <fullName evidence="4">Response regulatory domain-containing protein</fullName>
    </recommendedName>
</protein>
<dbReference type="EMBL" id="CP026304">
    <property type="protein sequence ID" value="AVZ76820.1"/>
    <property type="molecule type" value="Genomic_DNA"/>
</dbReference>
<dbReference type="OrthoDB" id="9812260at2"/>
<keyword evidence="1 2" id="KW-0597">Phosphoprotein</keyword>
<reference evidence="5 6" key="1">
    <citation type="submission" date="2018-01" db="EMBL/GenBank/DDBJ databases">
        <title>Complete genome sequence of Streptomyces lunaelactis MM109T, a Ferroverdin A producer isolated from cave moonmilk deposits.</title>
        <authorList>
            <person name="Naome A."/>
            <person name="Martinet L."/>
            <person name="Maciejewska M."/>
            <person name="Anderssen S."/>
            <person name="Adam D."/>
            <person name="Tenconi E."/>
            <person name="Deflandre B."/>
            <person name="Arguelles-Arias A."/>
            <person name="Calusinska M."/>
            <person name="Copieters W."/>
            <person name="Karim L."/>
            <person name="Hanikenne M."/>
            <person name="Baurain D."/>
            <person name="van Wezel G."/>
            <person name="Smargiasso N."/>
            <person name="de Pauw E."/>
            <person name="Delfosse P."/>
            <person name="Rigali S."/>
        </authorList>
    </citation>
    <scope>NUCLEOTIDE SEQUENCE [LARGE SCALE GENOMIC DNA]</scope>
    <source>
        <strain evidence="5 6">MM109</strain>
    </source>
</reference>
<dbReference type="AlphaFoldDB" id="A0A2R4TCF8"/>
<keyword evidence="6" id="KW-1185">Reference proteome</keyword>
<evidence type="ECO:0000256" key="3">
    <source>
        <dbReference type="SAM" id="MobiDB-lite"/>
    </source>
</evidence>
<dbReference type="SUPFAM" id="SSF52172">
    <property type="entry name" value="CheY-like"/>
    <property type="match status" value="1"/>
</dbReference>